<dbReference type="Proteomes" id="UP001320119">
    <property type="component" value="Chromosome"/>
</dbReference>
<feature type="transmembrane region" description="Helical" evidence="1">
    <location>
        <begin position="312"/>
        <end position="333"/>
    </location>
</feature>
<name>A0AAN1WL21_9GAMM</name>
<dbReference type="PANTHER" id="PTHR11161">
    <property type="entry name" value="O-ACYLTRANSFERASE"/>
    <property type="match status" value="1"/>
</dbReference>
<feature type="transmembrane region" description="Helical" evidence="1">
    <location>
        <begin position="34"/>
        <end position="54"/>
    </location>
</feature>
<keyword evidence="1" id="KW-1133">Transmembrane helix</keyword>
<sequence>MQRAPHRWWQCFSIKNNVNALVGFSDGRRVNLDVWRSLAMFLVYVFHCFFYARYTLSPAEFEYFYSNTPLLLKWVWAGDRGVDIFFVISGFLIGNMLLTELKNTGEVALKRFYFRRLMRLIPVYWLAMLLYFLVGADSYHQLWANTLFVNNMIPVANSAMAWCWSLAVEEQFYLILPLLLYWLRAKRLLLWLLIIGVLSLFVRALVLNAGPAVAVASSKSVMFDTAIFNQFFDLLYNNLYTRFGELIVGVVGAYLRLYCAEKSRSFLRSYAGKAAQGIAWCLFFSFVFYGGFQFDAQSIFYMDSVLIKNTYLVVNRLLFALSVVVIVLSVSLFQGGEGEQRCRLTVGRTIKRGVNFWGFFAKLSYSIYVFHPFVIFASSQWVYKFYTPELAQTGVFYYGYMPLFVIITLLLSTIASVVIYLLVEKPFLNLREMNTRESTLAVMPAARAS</sequence>
<feature type="transmembrane region" description="Helical" evidence="1">
    <location>
        <begin position="354"/>
        <end position="377"/>
    </location>
</feature>
<keyword evidence="4" id="KW-1185">Reference proteome</keyword>
<gene>
    <name evidence="3" type="ORF">MARGE09_P3765</name>
</gene>
<evidence type="ECO:0000313" key="4">
    <source>
        <dbReference type="Proteomes" id="UP001320119"/>
    </source>
</evidence>
<dbReference type="Pfam" id="PF01757">
    <property type="entry name" value="Acyl_transf_3"/>
    <property type="match status" value="1"/>
</dbReference>
<dbReference type="PANTHER" id="PTHR11161:SF0">
    <property type="entry name" value="O-ACYLTRANSFERASE LIKE PROTEIN"/>
    <property type="match status" value="1"/>
</dbReference>
<protein>
    <recommendedName>
        <fullName evidence="2">Acyltransferase 3 domain-containing protein</fullName>
    </recommendedName>
</protein>
<feature type="transmembrane region" description="Helical" evidence="1">
    <location>
        <begin position="159"/>
        <end position="181"/>
    </location>
</feature>
<feature type="transmembrane region" description="Helical" evidence="1">
    <location>
        <begin position="397"/>
        <end position="423"/>
    </location>
</feature>
<reference evidence="3 4" key="1">
    <citation type="journal article" date="2022" name="IScience">
        <title>An ultrasensitive nanofiber-based assay for enzymatic hydrolysis and deep-sea microbial degradation of cellulose.</title>
        <authorList>
            <person name="Tsudome M."/>
            <person name="Tachioka M."/>
            <person name="Miyazaki M."/>
            <person name="Uchimura K."/>
            <person name="Tsuda M."/>
            <person name="Takaki Y."/>
            <person name="Deguchi S."/>
        </authorList>
    </citation>
    <scope>NUCLEOTIDE SEQUENCE [LARGE SCALE GENOMIC DNA]</scope>
    <source>
        <strain evidence="3 4">GE09</strain>
    </source>
</reference>
<feature type="transmembrane region" description="Helical" evidence="1">
    <location>
        <begin position="239"/>
        <end position="258"/>
    </location>
</feature>
<feature type="transmembrane region" description="Helical" evidence="1">
    <location>
        <begin position="188"/>
        <end position="206"/>
    </location>
</feature>
<feature type="transmembrane region" description="Helical" evidence="1">
    <location>
        <begin position="74"/>
        <end position="98"/>
    </location>
</feature>
<organism evidence="3 4">
    <name type="scientific">Marinagarivorans cellulosilyticus</name>
    <dbReference type="NCBI Taxonomy" id="2721545"/>
    <lineage>
        <taxon>Bacteria</taxon>
        <taxon>Pseudomonadati</taxon>
        <taxon>Pseudomonadota</taxon>
        <taxon>Gammaproteobacteria</taxon>
        <taxon>Cellvibrionales</taxon>
        <taxon>Cellvibrionaceae</taxon>
        <taxon>Marinagarivorans</taxon>
    </lineage>
</organism>
<evidence type="ECO:0000256" key="1">
    <source>
        <dbReference type="SAM" id="Phobius"/>
    </source>
</evidence>
<dbReference type="EMBL" id="AP023086">
    <property type="protein sequence ID" value="BCD99563.1"/>
    <property type="molecule type" value="Genomic_DNA"/>
</dbReference>
<feature type="transmembrane region" description="Helical" evidence="1">
    <location>
        <begin position="119"/>
        <end position="139"/>
    </location>
</feature>
<dbReference type="GO" id="GO:0016747">
    <property type="term" value="F:acyltransferase activity, transferring groups other than amino-acyl groups"/>
    <property type="evidence" value="ECO:0007669"/>
    <property type="project" value="InterPro"/>
</dbReference>
<keyword evidence="1" id="KW-0472">Membrane</keyword>
<feature type="domain" description="Acyltransferase 3" evidence="2">
    <location>
        <begin position="31"/>
        <end position="419"/>
    </location>
</feature>
<keyword evidence="1" id="KW-0812">Transmembrane</keyword>
<feature type="transmembrane region" description="Helical" evidence="1">
    <location>
        <begin position="270"/>
        <end position="292"/>
    </location>
</feature>
<proteinExistence type="predicted"/>
<evidence type="ECO:0000313" key="3">
    <source>
        <dbReference type="EMBL" id="BCD99563.1"/>
    </source>
</evidence>
<evidence type="ECO:0000259" key="2">
    <source>
        <dbReference type="Pfam" id="PF01757"/>
    </source>
</evidence>
<dbReference type="InterPro" id="IPR002656">
    <property type="entry name" value="Acyl_transf_3_dom"/>
</dbReference>
<accession>A0AAN1WL21</accession>
<dbReference type="KEGG" id="marq:MARGE09_P3765"/>
<dbReference type="AlphaFoldDB" id="A0AAN1WL21"/>
<dbReference type="InterPro" id="IPR052728">
    <property type="entry name" value="O2_lipid_transport_reg"/>
</dbReference>